<feature type="region of interest" description="Disordered" evidence="1">
    <location>
        <begin position="1"/>
        <end position="111"/>
    </location>
</feature>
<organism evidence="2 3">
    <name type="scientific">Fragilariopsis cylindrus CCMP1102</name>
    <dbReference type="NCBI Taxonomy" id="635003"/>
    <lineage>
        <taxon>Eukaryota</taxon>
        <taxon>Sar</taxon>
        <taxon>Stramenopiles</taxon>
        <taxon>Ochrophyta</taxon>
        <taxon>Bacillariophyta</taxon>
        <taxon>Bacillariophyceae</taxon>
        <taxon>Bacillariophycidae</taxon>
        <taxon>Bacillariales</taxon>
        <taxon>Bacillariaceae</taxon>
        <taxon>Fragilariopsis</taxon>
    </lineage>
</organism>
<evidence type="ECO:0000256" key="1">
    <source>
        <dbReference type="SAM" id="MobiDB-lite"/>
    </source>
</evidence>
<reference evidence="2 3" key="1">
    <citation type="submission" date="2016-09" db="EMBL/GenBank/DDBJ databases">
        <title>Extensive genetic diversity and differential bi-allelic expression allows diatom success in the polar Southern Ocean.</title>
        <authorList>
            <consortium name="DOE Joint Genome Institute"/>
            <person name="Mock T."/>
            <person name="Otillar R.P."/>
            <person name="Strauss J."/>
            <person name="Dupont C."/>
            <person name="Frickenhaus S."/>
            <person name="Maumus F."/>
            <person name="Mcmullan M."/>
            <person name="Sanges R."/>
            <person name="Schmutz J."/>
            <person name="Toseland A."/>
            <person name="Valas R."/>
            <person name="Veluchamy A."/>
            <person name="Ward B.J."/>
            <person name="Allen A."/>
            <person name="Barry K."/>
            <person name="Falciatore A."/>
            <person name="Ferrante M."/>
            <person name="Fortunato A.E."/>
            <person name="Gloeckner G."/>
            <person name="Gruber A."/>
            <person name="Hipkin R."/>
            <person name="Janech M."/>
            <person name="Kroth P."/>
            <person name="Leese F."/>
            <person name="Lindquist E."/>
            <person name="Lyon B.R."/>
            <person name="Martin J."/>
            <person name="Mayer C."/>
            <person name="Parker M."/>
            <person name="Quesneville H."/>
            <person name="Raymond J."/>
            <person name="Uhlig C."/>
            <person name="Valentin K.U."/>
            <person name="Worden A.Z."/>
            <person name="Armbrust E.V."/>
            <person name="Bowler C."/>
            <person name="Green B."/>
            <person name="Moulton V."/>
            <person name="Van Oosterhout C."/>
            <person name="Grigoriev I."/>
        </authorList>
    </citation>
    <scope>NUCLEOTIDE SEQUENCE [LARGE SCALE GENOMIC DNA]</scope>
    <source>
        <strain evidence="2 3">CCMP1102</strain>
    </source>
</reference>
<gene>
    <name evidence="2" type="ORF">FRACYDRAFT_241234</name>
</gene>
<name>A0A1E7F939_9STRA</name>
<feature type="compositionally biased region" description="Basic and acidic residues" evidence="1">
    <location>
        <begin position="1"/>
        <end position="11"/>
    </location>
</feature>
<dbReference type="EMBL" id="KV784360">
    <property type="protein sequence ID" value="OEU14682.1"/>
    <property type="molecule type" value="Genomic_DNA"/>
</dbReference>
<evidence type="ECO:0008006" key="4">
    <source>
        <dbReference type="Google" id="ProtNLM"/>
    </source>
</evidence>
<feature type="compositionally biased region" description="Polar residues" evidence="1">
    <location>
        <begin position="87"/>
        <end position="96"/>
    </location>
</feature>
<dbReference type="InParanoid" id="A0A1E7F939"/>
<dbReference type="OrthoDB" id="48425at2759"/>
<protein>
    <recommendedName>
        <fullName evidence="4">CS domain-containing protein</fullName>
    </recommendedName>
</protein>
<evidence type="ECO:0000313" key="2">
    <source>
        <dbReference type="EMBL" id="OEU14682.1"/>
    </source>
</evidence>
<feature type="compositionally biased region" description="Polar residues" evidence="1">
    <location>
        <begin position="55"/>
        <end position="68"/>
    </location>
</feature>
<evidence type="ECO:0000313" key="3">
    <source>
        <dbReference type="Proteomes" id="UP000095751"/>
    </source>
</evidence>
<accession>A0A1E7F939</accession>
<feature type="compositionally biased region" description="Low complexity" evidence="1">
    <location>
        <begin position="69"/>
        <end position="79"/>
    </location>
</feature>
<sequence length="349" mass="38950">MSRIDYSKWDNLDEYSDDDNDGDIGNSDDGMTPRVTRLDGPSKVTFGGGSSSSSNTATTTPLINIEPTSSSLYSSSCRNSSDDKISTATTKLSLTPNNEENSSSSWTERGGLVESESTTIVVDGNPQKRKLYWSQDRYSVTLRLELLLHGHNNNNNGEEEEEEKREKIQSVDVDGILPFSDRHCATGSTRPVLRCQGIITNANNNNNNNTKVIGVNKNNNNNIDPNNLVLLLEGELPHPVYIAEDDDEDVDWSVVQDESSRRFLMITLYKAVPMQGIFVWWRRPMMHFPELDLQQVKDDPTTTTPAVASSAAAGSTIEPAAASQDFLKSWEEAHKIFREEKMKKKKRLV</sequence>
<dbReference type="KEGG" id="fcy:FRACYDRAFT_241234"/>
<dbReference type="AlphaFoldDB" id="A0A1E7F939"/>
<proteinExistence type="predicted"/>
<keyword evidence="3" id="KW-1185">Reference proteome</keyword>
<feature type="compositionally biased region" description="Acidic residues" evidence="1">
    <location>
        <begin position="12"/>
        <end position="22"/>
    </location>
</feature>
<dbReference type="Proteomes" id="UP000095751">
    <property type="component" value="Unassembled WGS sequence"/>
</dbReference>